<evidence type="ECO:0000256" key="1">
    <source>
        <dbReference type="SAM" id="MobiDB-lite"/>
    </source>
</evidence>
<dbReference type="eggNOG" id="ENOG502S698">
    <property type="taxonomic scope" value="Eukaryota"/>
</dbReference>
<dbReference type="RefSeq" id="XP_006694284.1">
    <property type="nucleotide sequence ID" value="XM_006694221.1"/>
</dbReference>
<dbReference type="OMA" id="GTNYYSH"/>
<evidence type="ECO:0008006" key="4">
    <source>
        <dbReference type="Google" id="ProtNLM"/>
    </source>
</evidence>
<dbReference type="EMBL" id="GL988041">
    <property type="protein sequence ID" value="EGS21988.1"/>
    <property type="molecule type" value="Genomic_DNA"/>
</dbReference>
<dbReference type="OrthoDB" id="5278911at2759"/>
<dbReference type="KEGG" id="cthr:CTHT_0038650"/>
<feature type="region of interest" description="Disordered" evidence="1">
    <location>
        <begin position="260"/>
        <end position="299"/>
    </location>
</feature>
<dbReference type="HOGENOM" id="CLU_032824_1_0_1"/>
<accession>G0S8M8</accession>
<dbReference type="AlphaFoldDB" id="G0S8M8"/>
<feature type="region of interest" description="Disordered" evidence="1">
    <location>
        <begin position="39"/>
        <end position="104"/>
    </location>
</feature>
<dbReference type="Proteomes" id="UP000008066">
    <property type="component" value="Unassembled WGS sequence"/>
</dbReference>
<feature type="region of interest" description="Disordered" evidence="1">
    <location>
        <begin position="1"/>
        <end position="21"/>
    </location>
</feature>
<reference evidence="2 3" key="1">
    <citation type="journal article" date="2011" name="Cell">
        <title>Insight into structure and assembly of the nuclear pore complex by utilizing the genome of a eukaryotic thermophile.</title>
        <authorList>
            <person name="Amlacher S."/>
            <person name="Sarges P."/>
            <person name="Flemming D."/>
            <person name="van Noort V."/>
            <person name="Kunze R."/>
            <person name="Devos D.P."/>
            <person name="Arumugam M."/>
            <person name="Bork P."/>
            <person name="Hurt E."/>
        </authorList>
    </citation>
    <scope>NUCLEOTIDE SEQUENCE [LARGE SCALE GENOMIC DNA]</scope>
    <source>
        <strain evidence="3">DSM 1495 / CBS 144.50 / IMI 039719</strain>
    </source>
</reference>
<sequence>MVPSLSLLSPPTAHINPIPDVQPRSVNERLAELRRSDLNRHRNSLPDSAAPTIIQPTVPPSIRQILHLPETPPPRPRRPGRTDPRTGRRLPPGPAPPRSWLTPEGRIRTALPIRPAAETSTAGATGLRCEKGDGLEFRHKVLPDLMLPGRGSLLDVALRKFAQTWEWQREVYGGFLWELPTHLRELMVFYLGVQRAGLETDDLRAVLVPSEERVWEDEDDEEERREIPQAGVLNSEFKRLDLSRSLGNCLKLRELEEFLFPPKPPPTKFTSPTDQQQEPDSWEDALDTPSQTPSPSVPLPVLPNLTHLSLALSPTSSSPVSWRHLLSLASHLPQLTHLSLAFWPVPTLTPLAAQLGASVVNTESGIAVQYGGTGFYSHTLDDDWSEAVHLLRRLSQCLYGLEWLDLTGCGAWWEALFVRVEVAPDEIDAAHQGDGDEGERGTTMVDWCGAWGKVGTVVLDPGWRVEEGKGELRRAGERSRFVELVNKAKKVEKHVRGVRRGQGRWFSVECPAVES</sequence>
<gene>
    <name evidence="2" type="ORF">CTHT_0038650</name>
</gene>
<dbReference type="GeneID" id="18257903"/>
<protein>
    <recommendedName>
        <fullName evidence="4">Tafazzin</fullName>
    </recommendedName>
</protein>
<dbReference type="STRING" id="759272.G0S8M8"/>
<keyword evidence="3" id="KW-1185">Reference proteome</keyword>
<evidence type="ECO:0000313" key="2">
    <source>
        <dbReference type="EMBL" id="EGS21988.1"/>
    </source>
</evidence>
<evidence type="ECO:0000313" key="3">
    <source>
        <dbReference type="Proteomes" id="UP000008066"/>
    </source>
</evidence>
<name>G0S8M8_CHATD</name>
<organism evidence="3">
    <name type="scientific">Chaetomium thermophilum (strain DSM 1495 / CBS 144.50 / IMI 039719)</name>
    <name type="common">Thermochaetoides thermophila</name>
    <dbReference type="NCBI Taxonomy" id="759272"/>
    <lineage>
        <taxon>Eukaryota</taxon>
        <taxon>Fungi</taxon>
        <taxon>Dikarya</taxon>
        <taxon>Ascomycota</taxon>
        <taxon>Pezizomycotina</taxon>
        <taxon>Sordariomycetes</taxon>
        <taxon>Sordariomycetidae</taxon>
        <taxon>Sordariales</taxon>
        <taxon>Chaetomiaceae</taxon>
        <taxon>Thermochaetoides</taxon>
    </lineage>
</organism>
<proteinExistence type="predicted"/>